<evidence type="ECO:0008006" key="3">
    <source>
        <dbReference type="Google" id="ProtNLM"/>
    </source>
</evidence>
<protein>
    <recommendedName>
        <fullName evidence="3">SUKH-4 immunity protein of toxin-antitoxin system</fullName>
    </recommendedName>
</protein>
<name>A0A8G1UQP6_9ACTN</name>
<dbReference type="Proteomes" id="UP000267408">
    <property type="component" value="Unassembled WGS sequence"/>
</dbReference>
<proteinExistence type="predicted"/>
<evidence type="ECO:0000313" key="2">
    <source>
        <dbReference type="Proteomes" id="UP000267408"/>
    </source>
</evidence>
<reference evidence="1 2" key="1">
    <citation type="submission" date="2018-11" db="EMBL/GenBank/DDBJ databases">
        <title>Sequencing the genomes of 1000 actinobacteria strains.</title>
        <authorList>
            <person name="Klenk H.-P."/>
        </authorList>
    </citation>
    <scope>NUCLEOTIDE SEQUENCE [LARGE SCALE GENOMIC DNA]</scope>
    <source>
        <strain evidence="1 2">DSM 44780</strain>
    </source>
</reference>
<sequence length="184" mass="19583">MEVTGFDVPTAIAALRTSLEGNRDEWELWMPEIPGGSAPQDIPDGLPPGLAALLAASDGMHLAASTRLFGVDELASRQLPDHLVGAKLPDGGELADASDFFFFGEAADNPLLVNGADGSVWRVPDDGVVWYTGCRLERIAGSLDAFVSEWILTPERFLDLAGLTPAEAADSDWYRLLDLSGLAS</sequence>
<dbReference type="EMBL" id="RJVJ01000001">
    <property type="protein sequence ID" value="ROR46014.1"/>
    <property type="molecule type" value="Genomic_DNA"/>
</dbReference>
<evidence type="ECO:0000313" key="1">
    <source>
        <dbReference type="EMBL" id="ROR46014.1"/>
    </source>
</evidence>
<accession>A0A8G1UQP6</accession>
<dbReference type="AlphaFoldDB" id="A0A8G1UQP6"/>
<gene>
    <name evidence="1" type="ORF">EDD39_4269</name>
</gene>
<comment type="caution">
    <text evidence="1">The sequence shown here is derived from an EMBL/GenBank/DDBJ whole genome shotgun (WGS) entry which is preliminary data.</text>
</comment>
<organism evidence="1 2">
    <name type="scientific">Kitasatospora cineracea</name>
    <dbReference type="NCBI Taxonomy" id="88074"/>
    <lineage>
        <taxon>Bacteria</taxon>
        <taxon>Bacillati</taxon>
        <taxon>Actinomycetota</taxon>
        <taxon>Actinomycetes</taxon>
        <taxon>Kitasatosporales</taxon>
        <taxon>Streptomycetaceae</taxon>
        <taxon>Kitasatospora</taxon>
    </lineage>
</organism>